<dbReference type="SUPFAM" id="SSF46955">
    <property type="entry name" value="Putative DNA-binding domain"/>
    <property type="match status" value="1"/>
</dbReference>
<dbReference type="Gene3D" id="1.10.1660.10">
    <property type="match status" value="1"/>
</dbReference>
<dbReference type="InterPro" id="IPR029063">
    <property type="entry name" value="SAM-dependent_MTases_sf"/>
</dbReference>
<dbReference type="RefSeq" id="WP_320384103.1">
    <property type="nucleotide sequence ID" value="NZ_JAROCA020000001.1"/>
</dbReference>
<evidence type="ECO:0000313" key="7">
    <source>
        <dbReference type="Proteomes" id="UP001228376"/>
    </source>
</evidence>
<keyword evidence="4" id="KW-0804">Transcription</keyword>
<protein>
    <submittedName>
        <fullName evidence="6">MerR family transcriptional regulator</fullName>
    </submittedName>
</protein>
<evidence type="ECO:0000313" key="6">
    <source>
        <dbReference type="EMBL" id="MDY0404058.1"/>
    </source>
</evidence>
<dbReference type="InterPro" id="IPR000551">
    <property type="entry name" value="MerR-type_HTH_dom"/>
</dbReference>
<dbReference type="InterPro" id="IPR047057">
    <property type="entry name" value="MerR_fam"/>
</dbReference>
<dbReference type="Pfam" id="PF02353">
    <property type="entry name" value="CMAS"/>
    <property type="match status" value="1"/>
</dbReference>
<evidence type="ECO:0000256" key="2">
    <source>
        <dbReference type="ARBA" id="ARBA00023015"/>
    </source>
</evidence>
<evidence type="ECO:0000256" key="3">
    <source>
        <dbReference type="ARBA" id="ARBA00023125"/>
    </source>
</evidence>
<keyword evidence="2" id="KW-0805">Transcription regulation</keyword>
<feature type="domain" description="HTH merR-type" evidence="5">
    <location>
        <begin position="1"/>
        <end position="69"/>
    </location>
</feature>
<gene>
    <name evidence="6" type="ORF">P5G51_000310</name>
</gene>
<dbReference type="Gene3D" id="3.40.50.150">
    <property type="entry name" value="Vaccinia Virus protein VP39"/>
    <property type="match status" value="1"/>
</dbReference>
<organism evidence="6 7">
    <name type="scientific">Tigheibacillus jepli</name>
    <dbReference type="NCBI Taxonomy" id="3035914"/>
    <lineage>
        <taxon>Bacteria</taxon>
        <taxon>Bacillati</taxon>
        <taxon>Bacillota</taxon>
        <taxon>Bacilli</taxon>
        <taxon>Bacillales</taxon>
        <taxon>Bacillaceae</taxon>
        <taxon>Tigheibacillus</taxon>
    </lineage>
</organism>
<keyword evidence="7" id="KW-1185">Reference proteome</keyword>
<proteinExistence type="predicted"/>
<dbReference type="Proteomes" id="UP001228376">
    <property type="component" value="Unassembled WGS sequence"/>
</dbReference>
<evidence type="ECO:0000256" key="1">
    <source>
        <dbReference type="ARBA" id="ARBA00022491"/>
    </source>
</evidence>
<keyword evidence="3" id="KW-0238">DNA-binding</keyword>
<dbReference type="SUPFAM" id="SSF53335">
    <property type="entry name" value="S-adenosyl-L-methionine-dependent methyltransferases"/>
    <property type="match status" value="1"/>
</dbReference>
<comment type="caution">
    <text evidence="6">The sequence shown here is derived from an EMBL/GenBank/DDBJ whole genome shotgun (WGS) entry which is preliminary data.</text>
</comment>
<dbReference type="SMART" id="SM00422">
    <property type="entry name" value="HTH_MERR"/>
    <property type="match status" value="1"/>
</dbReference>
<sequence>MHIQEAAKILHTTPKAIRYYEKQDLISPQKEADNAYRIFTEADLMRLSTILALREIDMSINDIRQLLADETMDMTQYLNIQRSALFERWLALKDMIQTIDQMIDRTEAEDYTVADIHELAVHLKDIKNKRVNWQDRWNFNEQGKDYDNHIKLHGHRFNVHQDYHQALQMVADTVQLEPGQTCLDIGIGTGNLGSLFLEKDIRVIGVDQAENMLEVCKQKHPEIDVRKDIFLRCLCSTSK</sequence>
<dbReference type="CDD" id="cd02440">
    <property type="entry name" value="AdoMet_MTases"/>
    <property type="match status" value="1"/>
</dbReference>
<dbReference type="PANTHER" id="PTHR30204">
    <property type="entry name" value="REDOX-CYCLING DRUG-SENSING TRANSCRIPTIONAL ACTIVATOR SOXR"/>
    <property type="match status" value="1"/>
</dbReference>
<accession>A0ABU5CCK4</accession>
<evidence type="ECO:0000259" key="5">
    <source>
        <dbReference type="PROSITE" id="PS50937"/>
    </source>
</evidence>
<dbReference type="PROSITE" id="PS50937">
    <property type="entry name" value="HTH_MERR_2"/>
    <property type="match status" value="1"/>
</dbReference>
<dbReference type="InterPro" id="IPR009061">
    <property type="entry name" value="DNA-bd_dom_put_sf"/>
</dbReference>
<name>A0ABU5CCK4_9BACI</name>
<dbReference type="Pfam" id="PF13411">
    <property type="entry name" value="MerR_1"/>
    <property type="match status" value="1"/>
</dbReference>
<evidence type="ECO:0000256" key="4">
    <source>
        <dbReference type="ARBA" id="ARBA00023163"/>
    </source>
</evidence>
<dbReference type="PANTHER" id="PTHR30204:SF69">
    <property type="entry name" value="MERR-FAMILY TRANSCRIPTIONAL REGULATOR"/>
    <property type="match status" value="1"/>
</dbReference>
<keyword evidence="1" id="KW-0678">Repressor</keyword>
<dbReference type="EMBL" id="JAROCA020000001">
    <property type="protein sequence ID" value="MDY0404058.1"/>
    <property type="molecule type" value="Genomic_DNA"/>
</dbReference>
<dbReference type="CDD" id="cd01106">
    <property type="entry name" value="HTH_TipAL-Mta"/>
    <property type="match status" value="1"/>
</dbReference>
<reference evidence="6 7" key="1">
    <citation type="submission" date="2023-10" db="EMBL/GenBank/DDBJ databases">
        <title>179-bfca-hs.</title>
        <authorList>
            <person name="Miliotis G."/>
            <person name="Sengupta P."/>
            <person name="Hameed A."/>
            <person name="Chuvochina M."/>
            <person name="Mcdonagh F."/>
            <person name="Simpson A.C."/>
            <person name="Singh N.K."/>
            <person name="Rekha P.D."/>
            <person name="Raman K."/>
            <person name="Hugenholtz P."/>
            <person name="Venkateswaran K."/>
        </authorList>
    </citation>
    <scope>NUCLEOTIDE SEQUENCE [LARGE SCALE GENOMIC DNA]</scope>
    <source>
        <strain evidence="6 7">179-BFC-A-HS</strain>
    </source>
</reference>